<feature type="region of interest" description="Disordered" evidence="11">
    <location>
        <begin position="61"/>
        <end position="98"/>
    </location>
</feature>
<keyword evidence="6 10" id="KW-0067">ATP-binding</keyword>
<dbReference type="PRINTS" id="PR00119">
    <property type="entry name" value="CATATPASE"/>
</dbReference>
<dbReference type="Pfam" id="PF00702">
    <property type="entry name" value="Hydrolase"/>
    <property type="match status" value="1"/>
</dbReference>
<dbReference type="PANTHER" id="PTHR48085:SF5">
    <property type="entry name" value="CADMIUM_ZINC-TRANSPORTING ATPASE HMA4-RELATED"/>
    <property type="match status" value="1"/>
</dbReference>
<evidence type="ECO:0000256" key="4">
    <source>
        <dbReference type="ARBA" id="ARBA00022723"/>
    </source>
</evidence>
<evidence type="ECO:0000256" key="11">
    <source>
        <dbReference type="SAM" id="MobiDB-lite"/>
    </source>
</evidence>
<dbReference type="InterPro" id="IPR006121">
    <property type="entry name" value="HMA_dom"/>
</dbReference>
<keyword evidence="9 10" id="KW-0472">Membrane</keyword>
<dbReference type="InterPro" id="IPR023299">
    <property type="entry name" value="ATPase_P-typ_cyto_dom_N"/>
</dbReference>
<keyword evidence="13" id="KW-0614">Plasmid</keyword>
<evidence type="ECO:0000313" key="14">
    <source>
        <dbReference type="Proteomes" id="UP001217044"/>
    </source>
</evidence>
<dbReference type="InterPro" id="IPR008250">
    <property type="entry name" value="ATPase_P-typ_transduc_dom_A_sf"/>
</dbReference>
<dbReference type="SFLD" id="SFLDF00027">
    <property type="entry name" value="p-type_atpase"/>
    <property type="match status" value="1"/>
</dbReference>
<dbReference type="Gene3D" id="2.70.150.10">
    <property type="entry name" value="Calcium-transporting ATPase, cytoplasmic transduction domain A"/>
    <property type="match status" value="1"/>
</dbReference>
<name>A0ABY7V613_9DEIO</name>
<feature type="compositionally biased region" description="Basic and acidic residues" evidence="11">
    <location>
        <begin position="74"/>
        <end position="84"/>
    </location>
</feature>
<organism evidence="13 14">
    <name type="scientific">Deinococcus aquaticus</name>
    <dbReference type="NCBI Taxonomy" id="328692"/>
    <lineage>
        <taxon>Bacteria</taxon>
        <taxon>Thermotogati</taxon>
        <taxon>Deinococcota</taxon>
        <taxon>Deinococci</taxon>
        <taxon>Deinococcales</taxon>
        <taxon>Deinococcaceae</taxon>
        <taxon>Deinococcus</taxon>
    </lineage>
</organism>
<evidence type="ECO:0000256" key="7">
    <source>
        <dbReference type="ARBA" id="ARBA00022967"/>
    </source>
</evidence>
<dbReference type="InterPro" id="IPR018303">
    <property type="entry name" value="ATPase_P-typ_P_site"/>
</dbReference>
<protein>
    <submittedName>
        <fullName evidence="13">Heavy metal translocating P-type ATPase</fullName>
    </submittedName>
</protein>
<proteinExistence type="inferred from homology"/>
<dbReference type="SUPFAM" id="SSF81653">
    <property type="entry name" value="Calcium ATPase, transduction domain A"/>
    <property type="match status" value="1"/>
</dbReference>
<keyword evidence="10" id="KW-1003">Cell membrane</keyword>
<dbReference type="PROSITE" id="PS01229">
    <property type="entry name" value="COF_2"/>
    <property type="match status" value="1"/>
</dbReference>
<evidence type="ECO:0000256" key="5">
    <source>
        <dbReference type="ARBA" id="ARBA00022741"/>
    </source>
</evidence>
<dbReference type="InterPro" id="IPR023298">
    <property type="entry name" value="ATPase_P-typ_TM_dom_sf"/>
</dbReference>
<dbReference type="InterPro" id="IPR036412">
    <property type="entry name" value="HAD-like_sf"/>
</dbReference>
<feature type="transmembrane region" description="Helical" evidence="10">
    <location>
        <begin position="335"/>
        <end position="356"/>
    </location>
</feature>
<dbReference type="Gene3D" id="3.40.50.1000">
    <property type="entry name" value="HAD superfamily/HAD-like"/>
    <property type="match status" value="1"/>
</dbReference>
<dbReference type="SFLD" id="SFLDG00002">
    <property type="entry name" value="C1.7:_P-type_atpase_like"/>
    <property type="match status" value="1"/>
</dbReference>
<feature type="transmembrane region" description="Helical" evidence="10">
    <location>
        <begin position="687"/>
        <end position="705"/>
    </location>
</feature>
<evidence type="ECO:0000256" key="10">
    <source>
        <dbReference type="RuleBase" id="RU362081"/>
    </source>
</evidence>
<dbReference type="InterPro" id="IPR036163">
    <property type="entry name" value="HMA_dom_sf"/>
</dbReference>
<geneLocation type="plasmid" evidence="13 14">
    <name>pDATS01</name>
</geneLocation>
<evidence type="ECO:0000256" key="3">
    <source>
        <dbReference type="ARBA" id="ARBA00022692"/>
    </source>
</evidence>
<dbReference type="NCBIfam" id="TIGR01525">
    <property type="entry name" value="ATPase-IB_hvy"/>
    <property type="match status" value="1"/>
</dbReference>
<keyword evidence="8 10" id="KW-1133">Transmembrane helix</keyword>
<dbReference type="Gene3D" id="3.40.1110.10">
    <property type="entry name" value="Calcium-transporting ATPase, cytoplasmic domain N"/>
    <property type="match status" value="1"/>
</dbReference>
<sequence length="752" mass="76726">MDCASCVAKVERLVGGLPGTGEVSTSFTRQTLKLQLDETRTPRQTLEQHLRSLGYVPTLQGGDPATPVTHGGGHAHEHGHEHAHGHSHAPAAGPAQPWHQSPQGRLVLLSGVLLAAAWVLSFAAPALSTAAFVAATLLGVWPLARRAVASARLGDPFSINMLVSLAATGAVLIGQAAEGAVVVFFFAVGELLEGVAAGRARAGIRALAALAPKTALLLPDSAAGSAGAAREVPADTLRAGQTVQVNPGARVPADGTVLGGTSGVDDSPVTGESVPAVKSVGDRVFAGSINGDGLLTVRVDREASDNTIARITAMVEEAEASRAPTARFIDRFSRVYTPGVVLVSALVATVPPLLLGGDWHTWLYRGISLLLIGCPCALVLSVPAAITSGVSAGARRGLLIKGGAALESIGGVRSVAFDKTGTLTAGHPRVTDVHPVGGTREDVLRLAAAAEAGSSHPLARAVLDAARGLNVPAVTDARALPGRAVTARLSGTEAGVGREVTVSSPGHAAALTDIAQDVQAQVTRLEEQGRTAVLVLLGEQGGQVAPKVCGVIGLRDEPRPDAAPALAALHRLGVRTVMLTGDNTRTAQAIADDLRRAGAPELEVHAALLPEDKLRLIRDLQAHGSVAMIGDGINDAPALAQADVGIAMGGGTDVALETADAALLREQVSGLADLIALSRATMSNIRVNIAFALGLKAIFLITTLLGYTNLWMAVLADTGATAIVTANALRLLRWQPPARPAAPAPAAHPEAA</sequence>
<dbReference type="SUPFAM" id="SSF56784">
    <property type="entry name" value="HAD-like"/>
    <property type="match status" value="1"/>
</dbReference>
<dbReference type="PANTHER" id="PTHR48085">
    <property type="entry name" value="CADMIUM/ZINC-TRANSPORTING ATPASE HMA2-RELATED"/>
    <property type="match status" value="1"/>
</dbReference>
<dbReference type="PROSITE" id="PS50846">
    <property type="entry name" value="HMA_2"/>
    <property type="match status" value="1"/>
</dbReference>
<dbReference type="SFLD" id="SFLDS00003">
    <property type="entry name" value="Haloacid_Dehalogenase"/>
    <property type="match status" value="1"/>
</dbReference>
<dbReference type="Proteomes" id="UP001217044">
    <property type="component" value="Plasmid pDATS01"/>
</dbReference>
<keyword evidence="5 10" id="KW-0547">Nucleotide-binding</keyword>
<dbReference type="InterPro" id="IPR059000">
    <property type="entry name" value="ATPase_P-type_domA"/>
</dbReference>
<dbReference type="NCBIfam" id="TIGR01494">
    <property type="entry name" value="ATPase_P-type"/>
    <property type="match status" value="1"/>
</dbReference>
<reference evidence="13 14" key="1">
    <citation type="submission" date="2022-12" db="EMBL/GenBank/DDBJ databases">
        <title>Genome Sequence of Deinococcus aquaticus Type Strain PB314.</title>
        <authorList>
            <person name="Albert C."/>
            <person name="Hill J."/>
            <person name="Boren L."/>
            <person name="Scholz-Ng S."/>
            <person name="Fatema N."/>
            <person name="Grosso R."/>
            <person name="Soboslay E."/>
            <person name="Tuohy J."/>
        </authorList>
    </citation>
    <scope>NUCLEOTIDE SEQUENCE [LARGE SCALE GENOMIC DNA]</scope>
    <source>
        <strain evidence="13 14">PB-314</strain>
        <plasmid evidence="13 14">pDATS01</plasmid>
    </source>
</reference>
<feature type="transmembrane region" description="Helical" evidence="10">
    <location>
        <begin position="159"/>
        <end position="192"/>
    </location>
</feature>
<dbReference type="Gene3D" id="3.30.70.100">
    <property type="match status" value="1"/>
</dbReference>
<evidence type="ECO:0000313" key="13">
    <source>
        <dbReference type="EMBL" id="WDA60510.1"/>
    </source>
</evidence>
<comment type="subcellular location">
    <subcellularLocation>
        <location evidence="10">Cell membrane</location>
    </subcellularLocation>
    <subcellularLocation>
        <location evidence="1">Membrane</location>
        <topology evidence="1">Multi-pass membrane protein</topology>
    </subcellularLocation>
</comment>
<keyword evidence="3 10" id="KW-0812">Transmembrane</keyword>
<dbReference type="InterPro" id="IPR027256">
    <property type="entry name" value="P-typ_ATPase_IB"/>
</dbReference>
<evidence type="ECO:0000259" key="12">
    <source>
        <dbReference type="PROSITE" id="PS50846"/>
    </source>
</evidence>
<evidence type="ECO:0000256" key="2">
    <source>
        <dbReference type="ARBA" id="ARBA00006024"/>
    </source>
</evidence>
<dbReference type="EMBL" id="CP115166">
    <property type="protein sequence ID" value="WDA60510.1"/>
    <property type="molecule type" value="Genomic_DNA"/>
</dbReference>
<dbReference type="SUPFAM" id="SSF55008">
    <property type="entry name" value="HMA, heavy metal-associated domain"/>
    <property type="match status" value="1"/>
</dbReference>
<comment type="similarity">
    <text evidence="2 10">Belongs to the cation transport ATPase (P-type) (TC 3.A.3) family. Type IB subfamily.</text>
</comment>
<dbReference type="InterPro" id="IPR051014">
    <property type="entry name" value="Cation_Transport_ATPase_IB"/>
</dbReference>
<dbReference type="SUPFAM" id="SSF81665">
    <property type="entry name" value="Calcium ATPase, transmembrane domain M"/>
    <property type="match status" value="1"/>
</dbReference>
<evidence type="ECO:0000256" key="1">
    <source>
        <dbReference type="ARBA" id="ARBA00004141"/>
    </source>
</evidence>
<dbReference type="PROSITE" id="PS00154">
    <property type="entry name" value="ATPASE_E1_E2"/>
    <property type="match status" value="1"/>
</dbReference>
<dbReference type="Pfam" id="PF00122">
    <property type="entry name" value="E1-E2_ATPase"/>
    <property type="match status" value="1"/>
</dbReference>
<gene>
    <name evidence="13" type="ORF">M8445_15150</name>
</gene>
<dbReference type="PRINTS" id="PR00943">
    <property type="entry name" value="CUATPASE"/>
</dbReference>
<dbReference type="CDD" id="cd00371">
    <property type="entry name" value="HMA"/>
    <property type="match status" value="1"/>
</dbReference>
<keyword evidence="7" id="KW-1278">Translocase</keyword>
<keyword evidence="14" id="KW-1185">Reference proteome</keyword>
<dbReference type="InterPro" id="IPR001757">
    <property type="entry name" value="P_typ_ATPase"/>
</dbReference>
<dbReference type="InterPro" id="IPR023214">
    <property type="entry name" value="HAD_sf"/>
</dbReference>
<feature type="transmembrane region" description="Helical" evidence="10">
    <location>
        <begin position="362"/>
        <end position="386"/>
    </location>
</feature>
<feature type="domain" description="HMA" evidence="12">
    <location>
        <begin position="1"/>
        <end position="58"/>
    </location>
</feature>
<dbReference type="InterPro" id="IPR044492">
    <property type="entry name" value="P_typ_ATPase_HD_dom"/>
</dbReference>
<dbReference type="Pfam" id="PF00403">
    <property type="entry name" value="HMA"/>
    <property type="match status" value="1"/>
</dbReference>
<accession>A0ABY7V613</accession>
<feature type="transmembrane region" description="Helical" evidence="10">
    <location>
        <begin position="106"/>
        <end position="139"/>
    </location>
</feature>
<evidence type="ECO:0000256" key="9">
    <source>
        <dbReference type="ARBA" id="ARBA00023136"/>
    </source>
</evidence>
<feature type="region of interest" description="Disordered" evidence="11">
    <location>
        <begin position="250"/>
        <end position="271"/>
    </location>
</feature>
<evidence type="ECO:0000256" key="8">
    <source>
        <dbReference type="ARBA" id="ARBA00022989"/>
    </source>
</evidence>
<keyword evidence="4 10" id="KW-0479">Metal-binding</keyword>
<evidence type="ECO:0000256" key="6">
    <source>
        <dbReference type="ARBA" id="ARBA00022840"/>
    </source>
</evidence>